<dbReference type="PANTHER" id="PTHR37686:SF1">
    <property type="entry name" value="LD36006P"/>
    <property type="match status" value="1"/>
</dbReference>
<evidence type="ECO:0000313" key="2">
    <source>
        <dbReference type="Proteomes" id="UP001162162"/>
    </source>
</evidence>
<keyword evidence="2" id="KW-1185">Reference proteome</keyword>
<comment type="caution">
    <text evidence="1">The sequence shown here is derived from an EMBL/GenBank/DDBJ whole genome shotgun (WGS) entry which is preliminary data.</text>
</comment>
<dbReference type="Pfam" id="PF25228">
    <property type="entry name" value="Lips"/>
    <property type="match status" value="1"/>
</dbReference>
<reference evidence="1" key="1">
    <citation type="journal article" date="2023" name="Insect Mol. Biol.">
        <title>Genome sequencing provides insights into the evolution of gene families encoding plant cell wall-degrading enzymes in longhorned beetles.</title>
        <authorList>
            <person name="Shin N.R."/>
            <person name="Okamura Y."/>
            <person name="Kirsch R."/>
            <person name="Pauchet Y."/>
        </authorList>
    </citation>
    <scope>NUCLEOTIDE SEQUENCE</scope>
    <source>
        <strain evidence="1">AMC_N1</strain>
    </source>
</reference>
<proteinExistence type="predicted"/>
<name>A0AAV8X3D7_9CUCU</name>
<accession>A0AAV8X3D7</accession>
<dbReference type="EMBL" id="JAPWTK010001203">
    <property type="protein sequence ID" value="KAJ8933549.1"/>
    <property type="molecule type" value="Genomic_DNA"/>
</dbReference>
<evidence type="ECO:0000313" key="1">
    <source>
        <dbReference type="EMBL" id="KAJ8933549.1"/>
    </source>
</evidence>
<dbReference type="Proteomes" id="UP001162162">
    <property type="component" value="Unassembled WGS sequence"/>
</dbReference>
<gene>
    <name evidence="1" type="ORF">NQ318_002807</name>
</gene>
<organism evidence="1 2">
    <name type="scientific">Aromia moschata</name>
    <dbReference type="NCBI Taxonomy" id="1265417"/>
    <lineage>
        <taxon>Eukaryota</taxon>
        <taxon>Metazoa</taxon>
        <taxon>Ecdysozoa</taxon>
        <taxon>Arthropoda</taxon>
        <taxon>Hexapoda</taxon>
        <taxon>Insecta</taxon>
        <taxon>Pterygota</taxon>
        <taxon>Neoptera</taxon>
        <taxon>Endopterygota</taxon>
        <taxon>Coleoptera</taxon>
        <taxon>Polyphaga</taxon>
        <taxon>Cucujiformia</taxon>
        <taxon>Chrysomeloidea</taxon>
        <taxon>Cerambycidae</taxon>
        <taxon>Cerambycinae</taxon>
        <taxon>Callichromatini</taxon>
        <taxon>Aromia</taxon>
    </lineage>
</organism>
<dbReference type="AlphaFoldDB" id="A0AAV8X3D7"/>
<dbReference type="InterPro" id="IPR057435">
    <property type="entry name" value="Lips"/>
</dbReference>
<protein>
    <submittedName>
        <fullName evidence="1">Uncharacterized protein</fullName>
    </submittedName>
</protein>
<dbReference type="PANTHER" id="PTHR37686">
    <property type="entry name" value="LD36006P"/>
    <property type="match status" value="1"/>
</dbReference>
<sequence length="244" mass="28971">MKEVNEAVMKEYLQRVYNSILSHPDIMALGEGIAQLLVHQAQSIVLMHRAVENVQHRLHKSQEEVKDRLCNIHPVLSRIGPWLRSRLRTAEYKFSQENQWSAHEEALALCNSQKLYQTVYFLNRDLAFMKDREPALLRELRKDKTPTRSFLWPTQIWLPTNWIVRRNFQGDSEIVSTVLSNQATSITTPRSDPSQPVFLVEKEIVRTTTTRWPLWRIFNYFHRTWCWTWNAMFFFGIVLPWCAQ</sequence>